<accession>W7X2A3</accession>
<dbReference type="AlphaFoldDB" id="W7X2A3"/>
<organism evidence="1 2">
    <name type="scientific">Tetrahymena thermophila (strain SB210)</name>
    <dbReference type="NCBI Taxonomy" id="312017"/>
    <lineage>
        <taxon>Eukaryota</taxon>
        <taxon>Sar</taxon>
        <taxon>Alveolata</taxon>
        <taxon>Ciliophora</taxon>
        <taxon>Intramacronucleata</taxon>
        <taxon>Oligohymenophorea</taxon>
        <taxon>Hymenostomatida</taxon>
        <taxon>Tetrahymenina</taxon>
        <taxon>Tetrahymenidae</taxon>
        <taxon>Tetrahymena</taxon>
    </lineage>
</organism>
<protein>
    <submittedName>
        <fullName evidence="1">Transmembrane protein, putative</fullName>
    </submittedName>
</protein>
<evidence type="ECO:0000313" key="2">
    <source>
        <dbReference type="Proteomes" id="UP000009168"/>
    </source>
</evidence>
<proteinExistence type="predicted"/>
<dbReference type="RefSeq" id="XP_012655698.1">
    <property type="nucleotide sequence ID" value="XM_012800244.1"/>
</dbReference>
<dbReference type="Proteomes" id="UP000009168">
    <property type="component" value="Unassembled WGS sequence"/>
</dbReference>
<name>W7X2A3_TETTS</name>
<keyword evidence="1" id="KW-0472">Membrane</keyword>
<reference evidence="2" key="1">
    <citation type="journal article" date="2006" name="PLoS Biol.">
        <title>Macronuclear genome sequence of the ciliate Tetrahymena thermophila, a model eukaryote.</title>
        <authorList>
            <person name="Eisen J.A."/>
            <person name="Coyne R.S."/>
            <person name="Wu M."/>
            <person name="Wu D."/>
            <person name="Thiagarajan M."/>
            <person name="Wortman J.R."/>
            <person name="Badger J.H."/>
            <person name="Ren Q."/>
            <person name="Amedeo P."/>
            <person name="Jones K.M."/>
            <person name="Tallon L.J."/>
            <person name="Delcher A.L."/>
            <person name="Salzberg S.L."/>
            <person name="Silva J.C."/>
            <person name="Haas B.J."/>
            <person name="Majoros W.H."/>
            <person name="Farzad M."/>
            <person name="Carlton J.M."/>
            <person name="Smith R.K. Jr."/>
            <person name="Garg J."/>
            <person name="Pearlman R.E."/>
            <person name="Karrer K.M."/>
            <person name="Sun L."/>
            <person name="Manning G."/>
            <person name="Elde N.C."/>
            <person name="Turkewitz A.P."/>
            <person name="Asai D.J."/>
            <person name="Wilkes D.E."/>
            <person name="Wang Y."/>
            <person name="Cai H."/>
            <person name="Collins K."/>
            <person name="Stewart B.A."/>
            <person name="Lee S.R."/>
            <person name="Wilamowska K."/>
            <person name="Weinberg Z."/>
            <person name="Ruzzo W.L."/>
            <person name="Wloga D."/>
            <person name="Gaertig J."/>
            <person name="Frankel J."/>
            <person name="Tsao C.-C."/>
            <person name="Gorovsky M.A."/>
            <person name="Keeling P.J."/>
            <person name="Waller R.F."/>
            <person name="Patron N.J."/>
            <person name="Cherry J.M."/>
            <person name="Stover N.A."/>
            <person name="Krieger C.J."/>
            <person name="del Toro C."/>
            <person name="Ryder H.F."/>
            <person name="Williamson S.C."/>
            <person name="Barbeau R.A."/>
            <person name="Hamilton E.P."/>
            <person name="Orias E."/>
        </authorList>
    </citation>
    <scope>NUCLEOTIDE SEQUENCE [LARGE SCALE GENOMIC DNA]</scope>
    <source>
        <strain evidence="2">SB210</strain>
    </source>
</reference>
<dbReference type="GeneID" id="24442406"/>
<evidence type="ECO:0000313" key="1">
    <source>
        <dbReference type="EMBL" id="EWS71767.1"/>
    </source>
</evidence>
<sequence length="118" mass="14479">MFQQLNIKGFFIFQYFEKVFLTQNILDFIIVFYYKYHSYLFLQVNKLYVKIKKQNLVKQINSSQTDLPVPSKTIKQFKTFSVILYLFKLYKFEAFTCQLYLNLKYYPSIIFLSFFYLP</sequence>
<dbReference type="KEGG" id="tet:TTHERM_001502011"/>
<gene>
    <name evidence="1" type="ORF">TTHERM_001502011</name>
</gene>
<keyword evidence="2" id="KW-1185">Reference proteome</keyword>
<dbReference type="InParanoid" id="W7X2A3"/>
<dbReference type="EMBL" id="GG662442">
    <property type="protein sequence ID" value="EWS71767.1"/>
    <property type="molecule type" value="Genomic_DNA"/>
</dbReference>
<keyword evidence="1" id="KW-0812">Transmembrane</keyword>